<dbReference type="InterPro" id="IPR045010">
    <property type="entry name" value="MDR_fam"/>
</dbReference>
<evidence type="ECO:0000256" key="4">
    <source>
        <dbReference type="ARBA" id="ARBA00023002"/>
    </source>
</evidence>
<keyword evidence="8" id="KW-1185">Reference proteome</keyword>
<evidence type="ECO:0000313" key="8">
    <source>
        <dbReference type="Proteomes" id="UP000655225"/>
    </source>
</evidence>
<evidence type="ECO:0000259" key="6">
    <source>
        <dbReference type="Pfam" id="PF16884"/>
    </source>
</evidence>
<dbReference type="PANTHER" id="PTHR43205:SF7">
    <property type="entry name" value="PROSTAGLANDIN REDUCTASE 1"/>
    <property type="match status" value="1"/>
</dbReference>
<feature type="domain" description="Alcohol dehydrogenase-like C-terminal" evidence="5">
    <location>
        <begin position="168"/>
        <end position="301"/>
    </location>
</feature>
<dbReference type="InterPro" id="IPR013149">
    <property type="entry name" value="ADH-like_C"/>
</dbReference>
<dbReference type="AlphaFoldDB" id="A0A834YKZ1"/>
<dbReference type="GO" id="GO:0032440">
    <property type="term" value="F:2-alkenal reductase [NAD(P)H] activity"/>
    <property type="evidence" value="ECO:0007669"/>
    <property type="project" value="TreeGrafter"/>
</dbReference>
<feature type="domain" description="Oxidoreductase N-terminal" evidence="6">
    <location>
        <begin position="10"/>
        <end position="121"/>
    </location>
</feature>
<dbReference type="InterPro" id="IPR041694">
    <property type="entry name" value="ADH_N_2"/>
</dbReference>
<evidence type="ECO:0000259" key="5">
    <source>
        <dbReference type="Pfam" id="PF00107"/>
    </source>
</evidence>
<keyword evidence="4" id="KW-0560">Oxidoreductase</keyword>
<dbReference type="Gene3D" id="3.40.50.720">
    <property type="entry name" value="NAD(P)-binding Rossmann-like Domain"/>
    <property type="match status" value="1"/>
</dbReference>
<proteinExistence type="inferred from homology"/>
<evidence type="ECO:0000256" key="2">
    <source>
        <dbReference type="ARBA" id="ARBA00011738"/>
    </source>
</evidence>
<keyword evidence="3" id="KW-0521">NADP</keyword>
<protein>
    <submittedName>
        <fullName evidence="7">Uncharacterized protein</fullName>
    </submittedName>
</protein>
<comment type="caution">
    <text evidence="7">The sequence shown here is derived from an EMBL/GenBank/DDBJ whole genome shotgun (WGS) entry which is preliminary data.</text>
</comment>
<evidence type="ECO:0000256" key="3">
    <source>
        <dbReference type="ARBA" id="ARBA00022857"/>
    </source>
</evidence>
<gene>
    <name evidence="7" type="ORF">HHK36_027320</name>
</gene>
<dbReference type="EMBL" id="JABCRI010000020">
    <property type="protein sequence ID" value="KAF8388643.1"/>
    <property type="molecule type" value="Genomic_DNA"/>
</dbReference>
<comment type="similarity">
    <text evidence="1">Belongs to the NADP-dependent oxidoreductase L4BD family.</text>
</comment>
<accession>A0A834YKZ1</accession>
<dbReference type="Proteomes" id="UP000655225">
    <property type="component" value="Unassembled WGS sequence"/>
</dbReference>
<dbReference type="OMA" id="RMTKRDP"/>
<name>A0A834YKZ1_TETSI</name>
<dbReference type="InterPro" id="IPR036291">
    <property type="entry name" value="NAD(P)-bd_dom_sf"/>
</dbReference>
<dbReference type="FunFam" id="3.90.180.10:FF:000049">
    <property type="entry name" value="NADPH-dependent oxidoreductase 2-alkenal reductase"/>
    <property type="match status" value="1"/>
</dbReference>
<dbReference type="InterPro" id="IPR011032">
    <property type="entry name" value="GroES-like_sf"/>
</dbReference>
<dbReference type="Pfam" id="PF00107">
    <property type="entry name" value="ADH_zinc_N"/>
    <property type="match status" value="1"/>
</dbReference>
<dbReference type="Gene3D" id="3.90.180.10">
    <property type="entry name" value="Medium-chain alcohol dehydrogenases, catalytic domain"/>
    <property type="match status" value="1"/>
</dbReference>
<dbReference type="FunFam" id="3.40.50.720:FF:000121">
    <property type="entry name" value="Prostaglandin reductase 2"/>
    <property type="match status" value="1"/>
</dbReference>
<dbReference type="SUPFAM" id="SSF50129">
    <property type="entry name" value="GroES-like"/>
    <property type="match status" value="2"/>
</dbReference>
<evidence type="ECO:0000256" key="1">
    <source>
        <dbReference type="ARBA" id="ARBA00010460"/>
    </source>
</evidence>
<sequence>MAKGEEVSNKQIILKAHVSGFPKESDMDLKTSTIRLKVPQGSKAVLVKNLYLSCDPYMRSRMKKLDVPGYVPSFTPGSAISGYGVAKVLDSGHPNFKEGEFIWGMTGWEEYSLITAPETLFKIQYTDVPLSYYTGILGMPGMTAYAGFYELCSPKKGEYVFVSAASGAVGQLVGQFAKLMGCYVVGSAGTNDKVDLLKKKFGFDDAFNYKEENNLDAALKRYFPKGIDIYFENVGGKMLDAVLLNMRLHGRIAVCGMISQYNLDQHEGVHNLLRLIAMRIRMEGFLVGDYYHLYPKFLDFIRQYIKEGKIVYVEDSAEGLESGPTALIGLYTGRNVGKQVVVVAHE</sequence>
<reference evidence="7 8" key="1">
    <citation type="submission" date="2020-04" db="EMBL/GenBank/DDBJ databases">
        <title>Plant Genome Project.</title>
        <authorList>
            <person name="Zhang R.-G."/>
        </authorList>
    </citation>
    <scope>NUCLEOTIDE SEQUENCE [LARGE SCALE GENOMIC DNA]</scope>
    <source>
        <strain evidence="7">YNK0</strain>
        <tissue evidence="7">Leaf</tissue>
    </source>
</reference>
<dbReference type="SUPFAM" id="SSF51735">
    <property type="entry name" value="NAD(P)-binding Rossmann-fold domains"/>
    <property type="match status" value="1"/>
</dbReference>
<dbReference type="GO" id="GO:0006950">
    <property type="term" value="P:response to stress"/>
    <property type="evidence" value="ECO:0007669"/>
    <property type="project" value="UniProtKB-ARBA"/>
</dbReference>
<evidence type="ECO:0000313" key="7">
    <source>
        <dbReference type="EMBL" id="KAF8388643.1"/>
    </source>
</evidence>
<comment type="subunit">
    <text evidence="2">Homodimer.</text>
</comment>
<dbReference type="CDD" id="cd08295">
    <property type="entry name" value="double_bond_reductase_like"/>
    <property type="match status" value="1"/>
</dbReference>
<dbReference type="OrthoDB" id="809632at2759"/>
<dbReference type="PANTHER" id="PTHR43205">
    <property type="entry name" value="PROSTAGLANDIN REDUCTASE"/>
    <property type="match status" value="1"/>
</dbReference>
<organism evidence="7 8">
    <name type="scientific">Tetracentron sinense</name>
    <name type="common">Spur-leaf</name>
    <dbReference type="NCBI Taxonomy" id="13715"/>
    <lineage>
        <taxon>Eukaryota</taxon>
        <taxon>Viridiplantae</taxon>
        <taxon>Streptophyta</taxon>
        <taxon>Embryophyta</taxon>
        <taxon>Tracheophyta</taxon>
        <taxon>Spermatophyta</taxon>
        <taxon>Magnoliopsida</taxon>
        <taxon>Trochodendrales</taxon>
        <taxon>Trochodendraceae</taxon>
        <taxon>Tetracentron</taxon>
    </lineage>
</organism>
<dbReference type="Pfam" id="PF16884">
    <property type="entry name" value="ADH_N_2"/>
    <property type="match status" value="1"/>
</dbReference>